<evidence type="ECO:0000256" key="1">
    <source>
        <dbReference type="SAM" id="SignalP"/>
    </source>
</evidence>
<feature type="chain" id="PRO_5036137555" description="Secreted protein" evidence="1">
    <location>
        <begin position="26"/>
        <end position="113"/>
    </location>
</feature>
<organism evidence="3 5">
    <name type="scientific">Puccinia graminis f. sp. tritici</name>
    <dbReference type="NCBI Taxonomy" id="56615"/>
    <lineage>
        <taxon>Eukaryota</taxon>
        <taxon>Fungi</taxon>
        <taxon>Dikarya</taxon>
        <taxon>Basidiomycota</taxon>
        <taxon>Pucciniomycotina</taxon>
        <taxon>Pucciniomycetes</taxon>
        <taxon>Pucciniales</taxon>
        <taxon>Pucciniaceae</taxon>
        <taxon>Puccinia</taxon>
    </lineage>
</organism>
<comment type="caution">
    <text evidence="3">The sequence shown here is derived from an EMBL/GenBank/DDBJ whole genome shotgun (WGS) entry which is preliminary data.</text>
</comment>
<feature type="signal peptide" evidence="1">
    <location>
        <begin position="1"/>
        <end position="25"/>
    </location>
</feature>
<dbReference type="EMBL" id="VDEP01000376">
    <property type="protein sequence ID" value="KAA1092305.1"/>
    <property type="molecule type" value="Genomic_DNA"/>
</dbReference>
<name>A0A5B0NST8_PUCGR</name>
<dbReference type="Proteomes" id="UP000325313">
    <property type="component" value="Unassembled WGS sequence"/>
</dbReference>
<gene>
    <name evidence="2" type="ORF">PGT21_024028</name>
    <name evidence="3" type="ORF">PGTUg99_017282</name>
</gene>
<evidence type="ECO:0000313" key="2">
    <source>
        <dbReference type="EMBL" id="KAA1084307.1"/>
    </source>
</evidence>
<keyword evidence="4" id="KW-1185">Reference proteome</keyword>
<evidence type="ECO:0000313" key="3">
    <source>
        <dbReference type="EMBL" id="KAA1092305.1"/>
    </source>
</evidence>
<proteinExistence type="predicted"/>
<reference evidence="4 5" key="1">
    <citation type="submission" date="2019-05" db="EMBL/GenBank/DDBJ databases">
        <title>Emergence of the Ug99 lineage of the wheat stem rust pathogen through somatic hybridization.</title>
        <authorList>
            <person name="Li F."/>
            <person name="Upadhyaya N.M."/>
            <person name="Sperschneider J."/>
            <person name="Matny O."/>
            <person name="Nguyen-Phuc H."/>
            <person name="Mago R."/>
            <person name="Raley C."/>
            <person name="Miller M.E."/>
            <person name="Silverstein K.A.T."/>
            <person name="Henningsen E."/>
            <person name="Hirsch C.D."/>
            <person name="Visser B."/>
            <person name="Pretorius Z.A."/>
            <person name="Steffenson B.J."/>
            <person name="Schwessinger B."/>
            <person name="Dodds P.N."/>
            <person name="Figueroa M."/>
        </authorList>
    </citation>
    <scope>NUCLEOTIDE SEQUENCE [LARGE SCALE GENOMIC DNA]</scope>
    <source>
        <strain evidence="2">21-0</strain>
        <strain evidence="3 5">Ug99</strain>
    </source>
</reference>
<dbReference type="Proteomes" id="UP000324748">
    <property type="component" value="Unassembled WGS sequence"/>
</dbReference>
<evidence type="ECO:0008006" key="6">
    <source>
        <dbReference type="Google" id="ProtNLM"/>
    </source>
</evidence>
<evidence type="ECO:0000313" key="5">
    <source>
        <dbReference type="Proteomes" id="UP000325313"/>
    </source>
</evidence>
<keyword evidence="1" id="KW-0732">Signal</keyword>
<sequence>MYRSFLITCALLANFIILHPTSVEAIKRGPCEEVGGCDYYERMYKLDPGQAGRECGVQYHCWEMHDHTHTCRRTTESFSINTHCGHQINNRGRCRAPHQSLSPAVCPGANVDI</sequence>
<accession>A0A5B0NST8</accession>
<protein>
    <recommendedName>
        <fullName evidence="6">Secreted protein</fullName>
    </recommendedName>
</protein>
<dbReference type="EMBL" id="VSWC01000118">
    <property type="protein sequence ID" value="KAA1084307.1"/>
    <property type="molecule type" value="Genomic_DNA"/>
</dbReference>
<evidence type="ECO:0000313" key="4">
    <source>
        <dbReference type="Proteomes" id="UP000324748"/>
    </source>
</evidence>
<dbReference type="AlphaFoldDB" id="A0A5B0NST8"/>